<protein>
    <recommendedName>
        <fullName evidence="3">Rab3 GTPase-activating protein catalytic subunit</fullName>
    </recommendedName>
</protein>
<accession>A0A9D4U377</accession>
<comment type="caution">
    <text evidence="8">The sequence shown here is derived from an EMBL/GenBank/DDBJ whole genome shotgun (WGS) entry which is preliminary data.</text>
</comment>
<keyword evidence="4" id="KW-0343">GTPase activation</keyword>
<dbReference type="OrthoDB" id="17346at2759"/>
<evidence type="ECO:0000313" key="8">
    <source>
        <dbReference type="EMBL" id="KAI5060135.1"/>
    </source>
</evidence>
<dbReference type="InterPro" id="IPR045700">
    <property type="entry name" value="Rab3GAP1"/>
</dbReference>
<name>A0A9D4U377_ADICA</name>
<sequence>MDSDSESEDLLLDDQGVFDDFTVASSWERLISDIEAACRKWQTGFAHGYLAVDAEVVDGHGKLRQVHCDLAHGSKGYRLDFYFDTDEQGGVTADEWKMERHHLQLWFGVQNFLVLAPLSMSGVILDAPEATLLLSGVSIALSNCGSIWPAFVPVHDPTRKAYKGIQGMRGPYCRSFEADRIGSQVPVKLMHLEGLYELFISKLAFSLPDSAPEYDGKIRSTVRLTYRTPMPGFEVVSMEDNLSPSVKPVENFDDDPASKVPWDDEYPWAQWYTVDDPIKGFELVATWSNRLVESSLDMAEFENVSTFEADKWLLAPVITQGLEGNLEMSQVSFASRMRNLLEAFFASTEAKFMEDFCTGDSPVMQKITSSTAVPPQSVLDRVLKSLLPEGATVLTMDDGNKQHEIARAIKGAPTNSLFAQFCLQALWFGNCNICAISVLWIEFVREVRWCWEEMQPLPRMLKEEENPSFDTCLVHQKLQLLAACIRRKAEEQQLHSTQIIKEGLINDNGSGESDNEQNSAADEQGREGSEQQEGSLILLKTREKMRIPRTQKPPIMTEDMLLEREHALVVLSDSPSGKMTRTRLQTSMLSSDMAAFKAANPSAVFEDFIRWHSPRDWLEEEVFQDSLESLSPSSSLTKFDNGLWPPRGKLSERMSHPDNIWVQLWNSVKPLPAHKQKPLFDHTREGEKVIHYLETLRPYQLLAQMICTSFASISDILYQTDIGKPKVLQVEIDQLFSTIVSILKPLRETNLSDKDVTENMEDWRTDIMELCLLLEKSEKHVIMAASFYQKLPDAHRLFSNLLSNYINLEKQRNLVQEVKLLHAVSASERVSIANLFPPVSLSLMQRRSLRMGNFLNGHEPVSREIIFSHFDHYSEGQRERYRMDGSNQWENILSHRMYIQGSANDLQVAYSVVSND</sequence>
<dbReference type="PANTHER" id="PTHR21422">
    <property type="entry name" value="RAB3 GTPASE-ACTIVATING PROTEIN CATALYTIC SUBUNIT"/>
    <property type="match status" value="1"/>
</dbReference>
<dbReference type="PANTHER" id="PTHR21422:SF9">
    <property type="entry name" value="RAB3 GTPASE-ACTIVATING PROTEIN CATALYTIC SUBUNIT"/>
    <property type="match status" value="1"/>
</dbReference>
<keyword evidence="5" id="KW-0963">Cytoplasm</keyword>
<keyword evidence="9" id="KW-1185">Reference proteome</keyword>
<evidence type="ECO:0000256" key="5">
    <source>
        <dbReference type="ARBA" id="ARBA00022490"/>
    </source>
</evidence>
<evidence type="ECO:0000313" key="9">
    <source>
        <dbReference type="Proteomes" id="UP000886520"/>
    </source>
</evidence>
<evidence type="ECO:0000259" key="7">
    <source>
        <dbReference type="Pfam" id="PF13890"/>
    </source>
</evidence>
<comment type="subcellular location">
    <subcellularLocation>
        <location evidence="1">Cytoplasm</location>
    </subcellularLocation>
</comment>
<reference evidence="8" key="1">
    <citation type="submission" date="2021-01" db="EMBL/GenBank/DDBJ databases">
        <title>Adiantum capillus-veneris genome.</title>
        <authorList>
            <person name="Fang Y."/>
            <person name="Liao Q."/>
        </authorList>
    </citation>
    <scope>NUCLEOTIDE SEQUENCE</scope>
    <source>
        <strain evidence="8">H3</strain>
        <tissue evidence="8">Leaf</tissue>
    </source>
</reference>
<evidence type="ECO:0000256" key="6">
    <source>
        <dbReference type="SAM" id="MobiDB-lite"/>
    </source>
</evidence>
<comment type="similarity">
    <text evidence="2">Belongs to the Rab3-GAP catalytic subunit family.</text>
</comment>
<dbReference type="InterPro" id="IPR026147">
    <property type="entry name" value="Rab3GAP1_conserved"/>
</dbReference>
<evidence type="ECO:0000256" key="1">
    <source>
        <dbReference type="ARBA" id="ARBA00004496"/>
    </source>
</evidence>
<feature type="region of interest" description="Disordered" evidence="6">
    <location>
        <begin position="503"/>
        <end position="539"/>
    </location>
</feature>
<gene>
    <name evidence="8" type="ORF">GOP47_0024555</name>
</gene>
<dbReference type="Proteomes" id="UP000886520">
    <property type="component" value="Chromosome 24"/>
</dbReference>
<evidence type="ECO:0000256" key="4">
    <source>
        <dbReference type="ARBA" id="ARBA00022468"/>
    </source>
</evidence>
<feature type="domain" description="Rab3GAP catalytic subunit conserved" evidence="7">
    <location>
        <begin position="524"/>
        <end position="694"/>
    </location>
</feature>
<dbReference type="EMBL" id="JABFUD020000024">
    <property type="protein sequence ID" value="KAI5060135.1"/>
    <property type="molecule type" value="Genomic_DNA"/>
</dbReference>
<evidence type="ECO:0000256" key="3">
    <source>
        <dbReference type="ARBA" id="ARBA00015817"/>
    </source>
</evidence>
<dbReference type="AlphaFoldDB" id="A0A9D4U377"/>
<dbReference type="Pfam" id="PF13890">
    <property type="entry name" value="Rab3-GTPase_cat"/>
    <property type="match status" value="1"/>
</dbReference>
<proteinExistence type="inferred from homology"/>
<organism evidence="8 9">
    <name type="scientific">Adiantum capillus-veneris</name>
    <name type="common">Maidenhair fern</name>
    <dbReference type="NCBI Taxonomy" id="13818"/>
    <lineage>
        <taxon>Eukaryota</taxon>
        <taxon>Viridiplantae</taxon>
        <taxon>Streptophyta</taxon>
        <taxon>Embryophyta</taxon>
        <taxon>Tracheophyta</taxon>
        <taxon>Polypodiopsida</taxon>
        <taxon>Polypodiidae</taxon>
        <taxon>Polypodiales</taxon>
        <taxon>Pteridineae</taxon>
        <taxon>Pteridaceae</taxon>
        <taxon>Vittarioideae</taxon>
        <taxon>Adiantum</taxon>
    </lineage>
</organism>
<dbReference type="GO" id="GO:0005737">
    <property type="term" value="C:cytoplasm"/>
    <property type="evidence" value="ECO:0007669"/>
    <property type="project" value="UniProtKB-SubCell"/>
</dbReference>
<evidence type="ECO:0000256" key="2">
    <source>
        <dbReference type="ARBA" id="ARBA00008856"/>
    </source>
</evidence>
<dbReference type="GO" id="GO:0005096">
    <property type="term" value="F:GTPase activator activity"/>
    <property type="evidence" value="ECO:0007669"/>
    <property type="project" value="UniProtKB-KW"/>
</dbReference>
<feature type="compositionally biased region" description="Polar residues" evidence="6">
    <location>
        <begin position="507"/>
        <end position="521"/>
    </location>
</feature>